<feature type="transmembrane region" description="Helical" evidence="1">
    <location>
        <begin position="35"/>
        <end position="55"/>
    </location>
</feature>
<evidence type="ECO:0000313" key="3">
    <source>
        <dbReference type="Proteomes" id="UP000639973"/>
    </source>
</evidence>
<evidence type="ECO:0000256" key="1">
    <source>
        <dbReference type="SAM" id="Phobius"/>
    </source>
</evidence>
<sequence length="120" mass="12686">MALTGGALAVLAAGLVAMGQSGDGEFFSFVKGMGFGILSTLPLFFAVLTVRAVLLMDEYMRALQMQATSIAFLVTMVVAGALIALEAAFKFQTPTFVYYAVGMLSWAVASAVLALRHREP</sequence>
<name>A0ABQ2G8G1_9DEIO</name>
<keyword evidence="1" id="KW-1133">Transmembrane helix</keyword>
<keyword evidence="1" id="KW-0812">Transmembrane</keyword>
<reference evidence="3" key="1">
    <citation type="journal article" date="2019" name="Int. J. Syst. Evol. Microbiol.">
        <title>The Global Catalogue of Microorganisms (GCM) 10K type strain sequencing project: providing services to taxonomists for standard genome sequencing and annotation.</title>
        <authorList>
            <consortium name="The Broad Institute Genomics Platform"/>
            <consortium name="The Broad Institute Genome Sequencing Center for Infectious Disease"/>
            <person name="Wu L."/>
            <person name="Ma J."/>
        </authorList>
    </citation>
    <scope>NUCLEOTIDE SEQUENCE [LARGE SCALE GENOMIC DNA]</scope>
    <source>
        <strain evidence="3">JCM 15442</strain>
    </source>
</reference>
<dbReference type="EMBL" id="BMOL01000007">
    <property type="protein sequence ID" value="GGL80206.1"/>
    <property type="molecule type" value="Genomic_DNA"/>
</dbReference>
<feature type="transmembrane region" description="Helical" evidence="1">
    <location>
        <begin position="67"/>
        <end position="89"/>
    </location>
</feature>
<dbReference type="RefSeq" id="WP_188971024.1">
    <property type="nucleotide sequence ID" value="NZ_BMOL01000007.1"/>
</dbReference>
<proteinExistence type="predicted"/>
<evidence type="ECO:0000313" key="2">
    <source>
        <dbReference type="EMBL" id="GGL80206.1"/>
    </source>
</evidence>
<keyword evidence="1" id="KW-0472">Membrane</keyword>
<feature type="transmembrane region" description="Helical" evidence="1">
    <location>
        <begin position="95"/>
        <end position="115"/>
    </location>
</feature>
<gene>
    <name evidence="2" type="ORF">GCM10010840_17640</name>
</gene>
<accession>A0ABQ2G8G1</accession>
<organism evidence="2 3">
    <name type="scientific">Deinococcus aerolatus</name>
    <dbReference type="NCBI Taxonomy" id="522487"/>
    <lineage>
        <taxon>Bacteria</taxon>
        <taxon>Thermotogati</taxon>
        <taxon>Deinococcota</taxon>
        <taxon>Deinococci</taxon>
        <taxon>Deinococcales</taxon>
        <taxon>Deinococcaceae</taxon>
        <taxon>Deinococcus</taxon>
    </lineage>
</organism>
<comment type="caution">
    <text evidence="2">The sequence shown here is derived from an EMBL/GenBank/DDBJ whole genome shotgun (WGS) entry which is preliminary data.</text>
</comment>
<dbReference type="Proteomes" id="UP000639973">
    <property type="component" value="Unassembled WGS sequence"/>
</dbReference>
<protein>
    <submittedName>
        <fullName evidence="2">Uncharacterized protein</fullName>
    </submittedName>
</protein>
<keyword evidence="3" id="KW-1185">Reference proteome</keyword>